<reference evidence="3 4" key="1">
    <citation type="submission" date="2010-08" db="EMBL/GenBank/DDBJ databases">
        <authorList>
            <consortium name="US DOE Joint Genome Institute (JGI-PGF)"/>
            <person name="Lucas S."/>
            <person name="Copeland A."/>
            <person name="Lapidus A."/>
            <person name="Cheng J.-F."/>
            <person name="Bruce D."/>
            <person name="Goodwin L."/>
            <person name="Pitluck S."/>
            <person name="Land M.L."/>
            <person name="Hauser L."/>
            <person name="Chang Y.-J."/>
            <person name="Anderson I.J."/>
            <person name="Johnson E."/>
            <person name="Mulhopadhyay B."/>
            <person name="Kyrpides N."/>
            <person name="Woyke T.J."/>
        </authorList>
    </citation>
    <scope>NUCLEOTIDE SEQUENCE [LARGE SCALE GENOMIC DNA]</scope>
    <source>
        <strain evidence="3 4">6</strain>
    </source>
</reference>
<evidence type="ECO:0000256" key="1">
    <source>
        <dbReference type="SAM" id="MobiDB-lite"/>
    </source>
</evidence>
<feature type="compositionally biased region" description="Basic and acidic residues" evidence="1">
    <location>
        <begin position="1"/>
        <end position="15"/>
    </location>
</feature>
<dbReference type="Proteomes" id="UP000005753">
    <property type="component" value="Chromosome"/>
</dbReference>
<proteinExistence type="predicted"/>
<feature type="transmembrane region" description="Helical" evidence="2">
    <location>
        <begin position="207"/>
        <end position="228"/>
    </location>
</feature>
<dbReference type="SUPFAM" id="SSF63829">
    <property type="entry name" value="Calcium-dependent phosphotriesterase"/>
    <property type="match status" value="1"/>
</dbReference>
<keyword evidence="2" id="KW-0812">Transmembrane</keyword>
<dbReference type="HOGENOM" id="CLU_478785_0_0_9"/>
<dbReference type="eggNOG" id="ENOG502ZBIU">
    <property type="taxonomic scope" value="Bacteria"/>
</dbReference>
<evidence type="ECO:0000313" key="4">
    <source>
        <dbReference type="Proteomes" id="UP000005753"/>
    </source>
</evidence>
<name>I5ASS8_EUBC6</name>
<organism evidence="3 4">
    <name type="scientific">Eubacterium cellulosolvens (strain ATCC 43171 / JCM 9499 / 6)</name>
    <name type="common">Cillobacterium cellulosolvens</name>
    <dbReference type="NCBI Taxonomy" id="633697"/>
    <lineage>
        <taxon>Bacteria</taxon>
        <taxon>Bacillati</taxon>
        <taxon>Bacillota</taxon>
        <taxon>Clostridia</taxon>
        <taxon>Eubacteriales</taxon>
        <taxon>Eubacteriaceae</taxon>
        <taxon>Eubacterium</taxon>
    </lineage>
</organism>
<dbReference type="EMBL" id="CM001487">
    <property type="protein sequence ID" value="EIM56851.1"/>
    <property type="molecule type" value="Genomic_DNA"/>
</dbReference>
<accession>I5ASS8</accession>
<keyword evidence="2" id="KW-0472">Membrane</keyword>
<gene>
    <name evidence="3" type="ORF">EubceDRAFT1_1026</name>
</gene>
<feature type="compositionally biased region" description="Basic and acidic residues" evidence="1">
    <location>
        <begin position="70"/>
        <end position="82"/>
    </location>
</feature>
<keyword evidence="2" id="KW-1133">Transmembrane helix</keyword>
<feature type="region of interest" description="Disordered" evidence="1">
    <location>
        <begin position="70"/>
        <end position="134"/>
    </location>
</feature>
<protein>
    <submittedName>
        <fullName evidence="3">Uncharacterized protein</fullName>
    </submittedName>
</protein>
<dbReference type="InterPro" id="IPR043765">
    <property type="entry name" value="DUF5711"/>
</dbReference>
<feature type="compositionally biased region" description="Acidic residues" evidence="1">
    <location>
        <begin position="156"/>
        <end position="172"/>
    </location>
</feature>
<dbReference type="AlphaFoldDB" id="I5ASS8"/>
<reference evidence="3 4" key="2">
    <citation type="submission" date="2012-02" db="EMBL/GenBank/DDBJ databases">
        <title>Improved High-Quality Draft sequence of Eubacterium cellulosolvens 6.</title>
        <authorList>
            <consortium name="US DOE Joint Genome Institute"/>
            <person name="Lucas S."/>
            <person name="Han J."/>
            <person name="Lapidus A."/>
            <person name="Cheng J.-F."/>
            <person name="Goodwin L."/>
            <person name="Pitluck S."/>
            <person name="Peters L."/>
            <person name="Mikhailova N."/>
            <person name="Gu W."/>
            <person name="Detter J.C."/>
            <person name="Han C."/>
            <person name="Tapia R."/>
            <person name="Land M."/>
            <person name="Hauser L."/>
            <person name="Kyrpides N."/>
            <person name="Ivanova N."/>
            <person name="Pagani I."/>
            <person name="Johnson E."/>
            <person name="Mukhopadhyay B."/>
            <person name="Anderson I."/>
            <person name="Woyke T."/>
        </authorList>
    </citation>
    <scope>NUCLEOTIDE SEQUENCE [LARGE SCALE GENOMIC DNA]</scope>
    <source>
        <strain evidence="3 4">6</strain>
    </source>
</reference>
<sequence>MSGQDMTKDERKTGDRVSPVTRTGEENAENVGAEIEFKEAFSDYRGFSDNMFEDEVSLAAEAALSAVKRAEEKIEVRPEEKTVQSPAPEAGKVPVDQAEEKDESELSVLASGQISQMMEEAEREATLDDRKKRKRKSGLLKKLLRASKKPKKISADDLEEDEEDWEDEEWGDDSWVEEPAASEHEDMAIYIPKVFVPKLSAKQWKRAGILFVLLLLCGCLVGIVYRFMYREFEGYHVLATRKQEDTLSAGYCKVGENILRYGVDGATLTKISGEVIWDADYTMKAPEAEVLGTGILIYDKNGTSVVVCGEKGKKNAFDTSYPVIRAKSTENGSVAALMENGENTYIEYYKPDGRTIATIKASMDNPGYPLDFAISPNGQTVAVAYLSYESDGQKSLVAFYNFGSAGSNERDNCIGSYEYQGVIIPQIDYLNDTTCVAFGDNCWKLFAGTSRMKELKSGEIKAEVRCVLSDDSYFGIVTGNSQGAGYHINLYRSTGEVKCDEDLDFDFQNAEIVGDEISFYNGASFHMMTTSGKKRFDGSYMGSVQDIFSMGDQKYIVVGENSLEELELK</sequence>
<feature type="region of interest" description="Disordered" evidence="1">
    <location>
        <begin position="152"/>
        <end position="172"/>
    </location>
</feature>
<dbReference type="STRING" id="633697.EubceDRAFT1_1026"/>
<keyword evidence="4" id="KW-1185">Reference proteome</keyword>
<dbReference type="Pfam" id="PF18975">
    <property type="entry name" value="DUF5711"/>
    <property type="match status" value="1"/>
</dbReference>
<evidence type="ECO:0000313" key="3">
    <source>
        <dbReference type="EMBL" id="EIM56851.1"/>
    </source>
</evidence>
<evidence type="ECO:0000256" key="2">
    <source>
        <dbReference type="SAM" id="Phobius"/>
    </source>
</evidence>
<feature type="region of interest" description="Disordered" evidence="1">
    <location>
        <begin position="1"/>
        <end position="32"/>
    </location>
</feature>